<evidence type="ECO:0000313" key="4">
    <source>
        <dbReference type="Proteomes" id="UP001608902"/>
    </source>
</evidence>
<gene>
    <name evidence="3" type="ORF">AB6A40_009361</name>
</gene>
<evidence type="ECO:0000313" key="3">
    <source>
        <dbReference type="EMBL" id="MFH4982652.1"/>
    </source>
</evidence>
<organism evidence="3 4">
    <name type="scientific">Gnathostoma spinigerum</name>
    <dbReference type="NCBI Taxonomy" id="75299"/>
    <lineage>
        <taxon>Eukaryota</taxon>
        <taxon>Metazoa</taxon>
        <taxon>Ecdysozoa</taxon>
        <taxon>Nematoda</taxon>
        <taxon>Chromadorea</taxon>
        <taxon>Rhabditida</taxon>
        <taxon>Spirurina</taxon>
        <taxon>Gnathostomatomorpha</taxon>
        <taxon>Gnathostomatoidea</taxon>
        <taxon>Gnathostomatidae</taxon>
        <taxon>Gnathostoma</taxon>
    </lineage>
</organism>
<comment type="caution">
    <text evidence="3">The sequence shown here is derived from an EMBL/GenBank/DDBJ whole genome shotgun (WGS) entry which is preliminary data.</text>
</comment>
<dbReference type="Proteomes" id="UP001608902">
    <property type="component" value="Unassembled WGS sequence"/>
</dbReference>
<feature type="transmembrane region" description="Helical" evidence="2">
    <location>
        <begin position="104"/>
        <end position="124"/>
    </location>
</feature>
<keyword evidence="2" id="KW-0472">Membrane</keyword>
<dbReference type="AlphaFoldDB" id="A0ABD6F0I4"/>
<keyword evidence="2" id="KW-1133">Transmembrane helix</keyword>
<proteinExistence type="predicted"/>
<protein>
    <submittedName>
        <fullName evidence="3">Uncharacterized protein</fullName>
    </submittedName>
</protein>
<name>A0ABD6F0I4_9BILA</name>
<dbReference type="Gene3D" id="1.10.287.70">
    <property type="match status" value="1"/>
</dbReference>
<keyword evidence="2" id="KW-0812">Transmembrane</keyword>
<accession>A0ABD6F0I4</accession>
<keyword evidence="4" id="KW-1185">Reference proteome</keyword>
<reference evidence="3 4" key="1">
    <citation type="submission" date="2024-08" db="EMBL/GenBank/DDBJ databases">
        <title>Gnathostoma spinigerum genome.</title>
        <authorList>
            <person name="Gonzalez-Bertolin B."/>
            <person name="Monzon S."/>
            <person name="Zaballos A."/>
            <person name="Jimenez P."/>
            <person name="Dekumyoy P."/>
            <person name="Varona S."/>
            <person name="Cuesta I."/>
            <person name="Sumanam S."/>
            <person name="Adisakwattana P."/>
            <person name="Gasser R.B."/>
            <person name="Hernandez-Gonzalez A."/>
            <person name="Young N.D."/>
            <person name="Perteguer M.J."/>
        </authorList>
    </citation>
    <scope>NUCLEOTIDE SEQUENCE [LARGE SCALE GENOMIC DNA]</scope>
    <source>
        <strain evidence="3">AL3</strain>
        <tissue evidence="3">Liver</tissue>
    </source>
</reference>
<evidence type="ECO:0000256" key="2">
    <source>
        <dbReference type="SAM" id="Phobius"/>
    </source>
</evidence>
<dbReference type="SUPFAM" id="SSF81324">
    <property type="entry name" value="Voltage-gated potassium channels"/>
    <property type="match status" value="1"/>
</dbReference>
<feature type="compositionally biased region" description="Basic residues" evidence="1">
    <location>
        <begin position="73"/>
        <end position="85"/>
    </location>
</feature>
<feature type="region of interest" description="Disordered" evidence="1">
    <location>
        <begin position="1"/>
        <end position="30"/>
    </location>
</feature>
<sequence>MPATTAQNTGQALNSNYILPPPAKNNPGQAGARAHFVNANLAQTAANGVRINIATPQSLDSELEDLQSDGAVRKKKKVPVRKSKQSKRDMDAKERGIATFKRNLLWLIVLFAYSFIGGVTFSAIEGGKEKIERLQKYEKEKDIYEKRRIYQDQIVEKFQEINSDDSFTSVGLLEFNELSNISSGTHTKKELMRDILDWYEKKLGIEIREPVMEDTKWTIWGGIYYSASLYTTIGSSRVHSIRVEILALY</sequence>
<feature type="region of interest" description="Disordered" evidence="1">
    <location>
        <begin position="70"/>
        <end position="89"/>
    </location>
</feature>
<feature type="compositionally biased region" description="Polar residues" evidence="1">
    <location>
        <begin position="1"/>
        <end position="17"/>
    </location>
</feature>
<evidence type="ECO:0000256" key="1">
    <source>
        <dbReference type="SAM" id="MobiDB-lite"/>
    </source>
</evidence>
<dbReference type="EMBL" id="JBGFUD010009779">
    <property type="protein sequence ID" value="MFH4982652.1"/>
    <property type="molecule type" value="Genomic_DNA"/>
</dbReference>